<feature type="region of interest" description="Disordered" evidence="1">
    <location>
        <begin position="347"/>
        <end position="372"/>
    </location>
</feature>
<feature type="region of interest" description="Disordered" evidence="1">
    <location>
        <begin position="693"/>
        <end position="724"/>
    </location>
</feature>
<feature type="region of interest" description="Disordered" evidence="1">
    <location>
        <begin position="512"/>
        <end position="604"/>
    </location>
</feature>
<feature type="region of interest" description="Disordered" evidence="1">
    <location>
        <begin position="623"/>
        <end position="644"/>
    </location>
</feature>
<keyword evidence="3" id="KW-1185">Reference proteome</keyword>
<feature type="compositionally biased region" description="Polar residues" evidence="1">
    <location>
        <begin position="477"/>
        <end position="496"/>
    </location>
</feature>
<evidence type="ECO:0000256" key="1">
    <source>
        <dbReference type="SAM" id="MobiDB-lite"/>
    </source>
</evidence>
<feature type="region of interest" description="Disordered" evidence="1">
    <location>
        <begin position="454"/>
        <end position="498"/>
    </location>
</feature>
<name>A0A5M9JUK8_MONFR</name>
<evidence type="ECO:0008006" key="4">
    <source>
        <dbReference type="Google" id="ProtNLM"/>
    </source>
</evidence>
<dbReference type="Proteomes" id="UP000322873">
    <property type="component" value="Unassembled WGS sequence"/>
</dbReference>
<dbReference type="EMBL" id="VICG01000005">
    <property type="protein sequence ID" value="KAA8571452.1"/>
    <property type="molecule type" value="Genomic_DNA"/>
</dbReference>
<protein>
    <recommendedName>
        <fullName evidence="4">Chromo domain-containing protein</fullName>
    </recommendedName>
</protein>
<evidence type="ECO:0000313" key="3">
    <source>
        <dbReference type="Proteomes" id="UP000322873"/>
    </source>
</evidence>
<sequence length="901" mass="99747">MQDKTQIQLSLPQTPTFEAYLPKCKRRCRKRRRNTKGSIDIRTGDQHAQVEEAPSPLHLRSPTARAIPYANSHPALPERPQIQPGYSYPFSLAPSEFPRTFYKLHRDDNWRDLSSPSICANASGHGSSVALQGMEDSHVLDMRGTEPEARYHPLEHGWSAKNTQTPLPFSAKGILGVVRAHFRERGASSSSIFVPGVWSAMRFSGISLWENEEDAVDEGRRFGGGGEDVEVYAVDGDLLRRGGTVVFCMEELLGRDSGLCKAIKGRYGEGREKKGSGLKGRAYLVVGVIPGTHNILQASPVTATKKKIDPVRVKNERESVLGAQPAQGLSSPLTCNRIQRNSSAIECETPEQQASDTDTLQEQSGPSAKITPISTERTSERPLFDWDLNTAMDPRWFERKRSMQAMRQGHQDSAVTGVEETGEDSNMTKRDIREVRRGQRRSIPVVMEAISEDVSVDPHTIHSKSTKASPTPKKSSEVLQGQYQDRSAQRIASSAKITRKGTFGTAPLREDIFVSPEPSSPAQPSPNLNMNPGRSGMRGSQNAGPSTSASRDGYSSEDSLSAGSDIPAIAKPKPHHPTAKDSNSGLPTPRRPKKFQKTLGGTKVAGDWDAVGARGKSTDAIVDYGRTRQPVRTTSSQARLEKMAKETDVVKSKASIDMVPEEWPLKNDEPFANFGTLAVQSKDGGKGIVAETLLPMERHSPLDRTEPAPGPQGRKTRKPESKPVLKCTDEEKAWSYEGVVAAGLRDYDGEFKQSYLVEWKGDWAPTWQQKRGTEGPMAAEWEQKCKFWKAQSRTGAGKKLAREKKIERILFDEMPKGECFLVQYTSDLRPEWVKRSRVDDGIMREFLERKKTWRYWGGGLGAGGSKDDEDEEEEEEGESSPTEVENEDGDLASDEQEWTEA</sequence>
<feature type="compositionally biased region" description="Polar residues" evidence="1">
    <location>
        <begin position="527"/>
        <end position="550"/>
    </location>
</feature>
<reference evidence="2 3" key="1">
    <citation type="submission" date="2019-06" db="EMBL/GenBank/DDBJ databases">
        <title>Genome Sequence of the Brown Rot Fungal Pathogen Monilinia fructicola.</title>
        <authorList>
            <person name="De Miccolis Angelini R.M."/>
            <person name="Landi L."/>
            <person name="Abate D."/>
            <person name="Pollastro S."/>
            <person name="Romanazzi G."/>
            <person name="Faretra F."/>
        </authorList>
    </citation>
    <scope>NUCLEOTIDE SEQUENCE [LARGE SCALE GENOMIC DNA]</scope>
    <source>
        <strain evidence="2 3">Mfrc123</strain>
    </source>
</reference>
<proteinExistence type="predicted"/>
<dbReference type="AlphaFoldDB" id="A0A5M9JUK8"/>
<feature type="compositionally biased region" description="Acidic residues" evidence="1">
    <location>
        <begin position="867"/>
        <end position="901"/>
    </location>
</feature>
<gene>
    <name evidence="2" type="ORF">EYC84_001452</name>
</gene>
<feature type="compositionally biased region" description="Basic and acidic residues" evidence="1">
    <location>
        <begin position="696"/>
        <end position="706"/>
    </location>
</feature>
<feature type="region of interest" description="Disordered" evidence="1">
    <location>
        <begin position="31"/>
        <end position="54"/>
    </location>
</feature>
<organism evidence="2 3">
    <name type="scientific">Monilinia fructicola</name>
    <name type="common">Brown rot fungus</name>
    <name type="synonym">Ciboria fructicola</name>
    <dbReference type="NCBI Taxonomy" id="38448"/>
    <lineage>
        <taxon>Eukaryota</taxon>
        <taxon>Fungi</taxon>
        <taxon>Dikarya</taxon>
        <taxon>Ascomycota</taxon>
        <taxon>Pezizomycotina</taxon>
        <taxon>Leotiomycetes</taxon>
        <taxon>Helotiales</taxon>
        <taxon>Sclerotiniaceae</taxon>
        <taxon>Monilinia</taxon>
    </lineage>
</organism>
<feature type="region of interest" description="Disordered" evidence="1">
    <location>
        <begin position="855"/>
        <end position="901"/>
    </location>
</feature>
<feature type="region of interest" description="Disordered" evidence="1">
    <location>
        <begin position="408"/>
        <end position="430"/>
    </location>
</feature>
<accession>A0A5M9JUK8</accession>
<dbReference type="VEuPathDB" id="FungiDB:MFRU_026g00630"/>
<evidence type="ECO:0000313" key="2">
    <source>
        <dbReference type="EMBL" id="KAA8571452.1"/>
    </source>
</evidence>
<comment type="caution">
    <text evidence="2">The sequence shown here is derived from an EMBL/GenBank/DDBJ whole genome shotgun (WGS) entry which is preliminary data.</text>
</comment>